<organism evidence="10 11">
    <name type="scientific">Litoreibacter halocynthiae</name>
    <dbReference type="NCBI Taxonomy" id="1242689"/>
    <lineage>
        <taxon>Bacteria</taxon>
        <taxon>Pseudomonadati</taxon>
        <taxon>Pseudomonadota</taxon>
        <taxon>Alphaproteobacteria</taxon>
        <taxon>Rhodobacterales</taxon>
        <taxon>Roseobacteraceae</taxon>
        <taxon>Litoreibacter</taxon>
    </lineage>
</organism>
<dbReference type="InterPro" id="IPR001867">
    <property type="entry name" value="OmpR/PhoB-type_DNA-bd"/>
</dbReference>
<dbReference type="AlphaFoldDB" id="A0A4R7LEY2"/>
<dbReference type="InterPro" id="IPR001789">
    <property type="entry name" value="Sig_transdc_resp-reg_receiver"/>
</dbReference>
<dbReference type="InterPro" id="IPR036388">
    <property type="entry name" value="WH-like_DNA-bd_sf"/>
</dbReference>
<evidence type="ECO:0000256" key="3">
    <source>
        <dbReference type="ARBA" id="ARBA00023015"/>
    </source>
</evidence>
<evidence type="ECO:0000313" key="11">
    <source>
        <dbReference type="Proteomes" id="UP000294563"/>
    </source>
</evidence>
<sequence>MHASLDKRGVSCNTNGMTARILIVDDDPHIRDVVRIAAEAAGYATLEASNGRLALTHIGRETIDLVVLDIGMPQMDGFVCCKEIRAKSNVPVLFLTAQDDEIDRVLGFQLGADDFVSKPFSPRELVLRIKAILARGKPQTKALRHGVLEMDSAGHNCRIDGAQMVLTATEFALLSTLLAHSEQVHDRSQLIDQVYGPNNTLSGRTVDSHVRNIRTKAAELGCNDIIVTVHGVGVKLGACSR</sequence>
<dbReference type="GO" id="GO:0032993">
    <property type="term" value="C:protein-DNA complex"/>
    <property type="evidence" value="ECO:0007669"/>
    <property type="project" value="TreeGrafter"/>
</dbReference>
<dbReference type="InterPro" id="IPR011006">
    <property type="entry name" value="CheY-like_superfamily"/>
</dbReference>
<keyword evidence="5" id="KW-0804">Transcription</keyword>
<evidence type="ECO:0000313" key="10">
    <source>
        <dbReference type="EMBL" id="TDT74213.1"/>
    </source>
</evidence>
<evidence type="ECO:0000256" key="1">
    <source>
        <dbReference type="ARBA" id="ARBA00022553"/>
    </source>
</evidence>
<dbReference type="GO" id="GO:0005829">
    <property type="term" value="C:cytosol"/>
    <property type="evidence" value="ECO:0007669"/>
    <property type="project" value="TreeGrafter"/>
</dbReference>
<dbReference type="SUPFAM" id="SSF52172">
    <property type="entry name" value="CheY-like"/>
    <property type="match status" value="1"/>
</dbReference>
<dbReference type="InterPro" id="IPR016032">
    <property type="entry name" value="Sig_transdc_resp-reg_C-effctor"/>
</dbReference>
<dbReference type="Gene3D" id="3.40.50.2300">
    <property type="match status" value="1"/>
</dbReference>
<dbReference type="Gene3D" id="6.10.250.690">
    <property type="match status" value="1"/>
</dbReference>
<protein>
    <submittedName>
        <fullName evidence="10">Two-component system OmpR family response regulator</fullName>
    </submittedName>
</protein>
<evidence type="ECO:0000256" key="2">
    <source>
        <dbReference type="ARBA" id="ARBA00023012"/>
    </source>
</evidence>
<feature type="modified residue" description="4-aspartylphosphate" evidence="6">
    <location>
        <position position="69"/>
    </location>
</feature>
<dbReference type="Gene3D" id="1.10.10.10">
    <property type="entry name" value="Winged helix-like DNA-binding domain superfamily/Winged helix DNA-binding domain"/>
    <property type="match status" value="1"/>
</dbReference>
<dbReference type="GO" id="GO:0000976">
    <property type="term" value="F:transcription cis-regulatory region binding"/>
    <property type="evidence" value="ECO:0007669"/>
    <property type="project" value="TreeGrafter"/>
</dbReference>
<gene>
    <name evidence="10" type="ORF">BDE40_3001</name>
</gene>
<feature type="DNA-binding region" description="OmpR/PhoB-type" evidence="7">
    <location>
        <begin position="140"/>
        <end position="238"/>
    </location>
</feature>
<dbReference type="Proteomes" id="UP000294563">
    <property type="component" value="Unassembled WGS sequence"/>
</dbReference>
<dbReference type="PANTHER" id="PTHR48111:SF59">
    <property type="entry name" value="TRANSCRIPTIONAL REGULATORY PROTEIN BAER"/>
    <property type="match status" value="1"/>
</dbReference>
<dbReference type="PROSITE" id="PS50110">
    <property type="entry name" value="RESPONSE_REGULATORY"/>
    <property type="match status" value="1"/>
</dbReference>
<evidence type="ECO:0000256" key="5">
    <source>
        <dbReference type="ARBA" id="ARBA00023163"/>
    </source>
</evidence>
<dbReference type="EMBL" id="SOBH01000003">
    <property type="protein sequence ID" value="TDT74213.1"/>
    <property type="molecule type" value="Genomic_DNA"/>
</dbReference>
<evidence type="ECO:0000256" key="7">
    <source>
        <dbReference type="PROSITE-ProRule" id="PRU01091"/>
    </source>
</evidence>
<dbReference type="FunFam" id="3.40.50.2300:FF:000001">
    <property type="entry name" value="DNA-binding response regulator PhoB"/>
    <property type="match status" value="1"/>
</dbReference>
<evidence type="ECO:0000256" key="4">
    <source>
        <dbReference type="ARBA" id="ARBA00023125"/>
    </source>
</evidence>
<evidence type="ECO:0000259" key="9">
    <source>
        <dbReference type="PROSITE" id="PS51755"/>
    </source>
</evidence>
<keyword evidence="3" id="KW-0805">Transcription regulation</keyword>
<dbReference type="PANTHER" id="PTHR48111">
    <property type="entry name" value="REGULATOR OF RPOS"/>
    <property type="match status" value="1"/>
</dbReference>
<dbReference type="PROSITE" id="PS51755">
    <property type="entry name" value="OMPR_PHOB"/>
    <property type="match status" value="1"/>
</dbReference>
<keyword evidence="1 6" id="KW-0597">Phosphoprotein</keyword>
<dbReference type="InterPro" id="IPR039420">
    <property type="entry name" value="WalR-like"/>
</dbReference>
<keyword evidence="2" id="KW-0902">Two-component regulatory system</keyword>
<evidence type="ECO:0000259" key="8">
    <source>
        <dbReference type="PROSITE" id="PS50110"/>
    </source>
</evidence>
<reference evidence="10 11" key="1">
    <citation type="submission" date="2019-03" db="EMBL/GenBank/DDBJ databases">
        <title>Genomic Encyclopedia of Archaeal and Bacterial Type Strains, Phase II (KMG-II): from individual species to whole genera.</title>
        <authorList>
            <person name="Goeker M."/>
        </authorList>
    </citation>
    <scope>NUCLEOTIDE SEQUENCE [LARGE SCALE GENOMIC DNA]</scope>
    <source>
        <strain evidence="10 11">DSM 29467</strain>
    </source>
</reference>
<dbReference type="Pfam" id="PF00072">
    <property type="entry name" value="Response_reg"/>
    <property type="match status" value="1"/>
</dbReference>
<dbReference type="GO" id="GO:0000156">
    <property type="term" value="F:phosphorelay response regulator activity"/>
    <property type="evidence" value="ECO:0007669"/>
    <property type="project" value="TreeGrafter"/>
</dbReference>
<dbReference type="SMART" id="SM00448">
    <property type="entry name" value="REC"/>
    <property type="match status" value="1"/>
</dbReference>
<keyword evidence="4 7" id="KW-0238">DNA-binding</keyword>
<proteinExistence type="predicted"/>
<dbReference type="CDD" id="cd00383">
    <property type="entry name" value="trans_reg_C"/>
    <property type="match status" value="1"/>
</dbReference>
<dbReference type="GO" id="GO:0006355">
    <property type="term" value="P:regulation of DNA-templated transcription"/>
    <property type="evidence" value="ECO:0007669"/>
    <property type="project" value="InterPro"/>
</dbReference>
<feature type="domain" description="Response regulatory" evidence="8">
    <location>
        <begin position="20"/>
        <end position="133"/>
    </location>
</feature>
<feature type="domain" description="OmpR/PhoB-type" evidence="9">
    <location>
        <begin position="140"/>
        <end position="238"/>
    </location>
</feature>
<dbReference type="SMART" id="SM00862">
    <property type="entry name" value="Trans_reg_C"/>
    <property type="match status" value="1"/>
</dbReference>
<keyword evidence="11" id="KW-1185">Reference proteome</keyword>
<dbReference type="SUPFAM" id="SSF46894">
    <property type="entry name" value="C-terminal effector domain of the bipartite response regulators"/>
    <property type="match status" value="1"/>
</dbReference>
<dbReference type="Pfam" id="PF00486">
    <property type="entry name" value="Trans_reg_C"/>
    <property type="match status" value="1"/>
</dbReference>
<accession>A0A4R7LEY2</accession>
<evidence type="ECO:0000256" key="6">
    <source>
        <dbReference type="PROSITE-ProRule" id="PRU00169"/>
    </source>
</evidence>
<comment type="caution">
    <text evidence="10">The sequence shown here is derived from an EMBL/GenBank/DDBJ whole genome shotgun (WGS) entry which is preliminary data.</text>
</comment>
<name>A0A4R7LEY2_9RHOB</name>